<reference evidence="1 2" key="1">
    <citation type="submission" date="2020-08" db="EMBL/GenBank/DDBJ databases">
        <title>Sequencing the genomes of 1000 actinobacteria strains.</title>
        <authorList>
            <person name="Klenk H.-P."/>
        </authorList>
    </citation>
    <scope>NUCLEOTIDE SEQUENCE [LARGE SCALE GENOMIC DNA]</scope>
    <source>
        <strain evidence="1 2">DSM 43768</strain>
    </source>
</reference>
<protein>
    <submittedName>
        <fullName evidence="1">Hemerythrin-like domain-containing protein</fullName>
    </submittedName>
</protein>
<dbReference type="EMBL" id="JACHMI010000001">
    <property type="protein sequence ID" value="MBB6550078.1"/>
    <property type="molecule type" value="Genomic_DNA"/>
</dbReference>
<organism evidence="1 2">
    <name type="scientific">Nonomuraea rubra</name>
    <dbReference type="NCBI Taxonomy" id="46180"/>
    <lineage>
        <taxon>Bacteria</taxon>
        <taxon>Bacillati</taxon>
        <taxon>Actinomycetota</taxon>
        <taxon>Actinomycetes</taxon>
        <taxon>Streptosporangiales</taxon>
        <taxon>Streptosporangiaceae</taxon>
        <taxon>Nonomuraea</taxon>
    </lineage>
</organism>
<keyword evidence="2" id="KW-1185">Reference proteome</keyword>
<evidence type="ECO:0000313" key="2">
    <source>
        <dbReference type="Proteomes" id="UP000565579"/>
    </source>
</evidence>
<dbReference type="Gene3D" id="1.20.120.520">
    <property type="entry name" value="nmb1532 protein domain like"/>
    <property type="match status" value="1"/>
</dbReference>
<name>A0A7X0U017_9ACTN</name>
<sequence length="55" mass="5950">MLGAIDRAAPHRPAVLGALDLLHRHIDHEEHGLFPAAVIMLPLAAWDRVTPGRPG</sequence>
<dbReference type="Proteomes" id="UP000565579">
    <property type="component" value="Unassembled WGS sequence"/>
</dbReference>
<gene>
    <name evidence="1" type="ORF">HD593_004873</name>
</gene>
<dbReference type="AlphaFoldDB" id="A0A7X0U017"/>
<proteinExistence type="predicted"/>
<evidence type="ECO:0000313" key="1">
    <source>
        <dbReference type="EMBL" id="MBB6550078.1"/>
    </source>
</evidence>
<accession>A0A7X0U017</accession>
<dbReference type="RefSeq" id="WP_246546702.1">
    <property type="nucleotide sequence ID" value="NZ_JACHMI010000001.1"/>
</dbReference>
<comment type="caution">
    <text evidence="1">The sequence shown here is derived from an EMBL/GenBank/DDBJ whole genome shotgun (WGS) entry which is preliminary data.</text>
</comment>